<protein>
    <submittedName>
        <fullName evidence="1">Uncharacterized protein</fullName>
    </submittedName>
</protein>
<dbReference type="EMBL" id="QHJQ01000003">
    <property type="protein sequence ID" value="PXA04809.1"/>
    <property type="molecule type" value="Genomic_DNA"/>
</dbReference>
<keyword evidence="2" id="KW-1185">Reference proteome</keyword>
<dbReference type="RefSeq" id="WP_110130615.1">
    <property type="nucleotide sequence ID" value="NZ_QHJQ01000003.1"/>
</dbReference>
<proteinExistence type="predicted"/>
<dbReference type="AlphaFoldDB" id="A0A317ZLW5"/>
<gene>
    <name evidence="1" type="ORF">DDZ13_06495</name>
</gene>
<dbReference type="Proteomes" id="UP000247099">
    <property type="component" value="Unassembled WGS sequence"/>
</dbReference>
<organism evidence="1 2">
    <name type="scientific">Coraliomargarita sinensis</name>
    <dbReference type="NCBI Taxonomy" id="2174842"/>
    <lineage>
        <taxon>Bacteria</taxon>
        <taxon>Pseudomonadati</taxon>
        <taxon>Verrucomicrobiota</taxon>
        <taxon>Opitutia</taxon>
        <taxon>Puniceicoccales</taxon>
        <taxon>Coraliomargaritaceae</taxon>
        <taxon>Coraliomargarita</taxon>
    </lineage>
</organism>
<sequence length="166" mass="18724">MNITDEELRQIEEITDLLEVAFRSNEVSFDKPEWRKAVKDSIAHHEGHLQSFGVTQATVDPYKILTWVGYFFGESDNSQRPRIVEAMLDTLNYCLGKETPPGGLDSTTKNYLHAYVLNEMNDQSDHGIGKNGVFMSFNCASQMKRMANRRLQKGWGGSSSGWGGSR</sequence>
<dbReference type="OrthoDB" id="5325159at2"/>
<evidence type="ECO:0000313" key="1">
    <source>
        <dbReference type="EMBL" id="PXA04809.1"/>
    </source>
</evidence>
<name>A0A317ZLW5_9BACT</name>
<dbReference type="InParanoid" id="A0A317ZLW5"/>
<comment type="caution">
    <text evidence="1">The sequence shown here is derived from an EMBL/GenBank/DDBJ whole genome shotgun (WGS) entry which is preliminary data.</text>
</comment>
<accession>A0A317ZLW5</accession>
<evidence type="ECO:0000313" key="2">
    <source>
        <dbReference type="Proteomes" id="UP000247099"/>
    </source>
</evidence>
<reference evidence="1 2" key="1">
    <citation type="submission" date="2018-05" db="EMBL/GenBank/DDBJ databases">
        <title>Coraliomargarita sinensis sp. nov., isolated from a marine solar saltern.</title>
        <authorList>
            <person name="Zhou L.Y."/>
        </authorList>
    </citation>
    <scope>NUCLEOTIDE SEQUENCE [LARGE SCALE GENOMIC DNA]</scope>
    <source>
        <strain evidence="1 2">WN38</strain>
    </source>
</reference>